<organism evidence="1 2">
    <name type="scientific">Urochloa decumbens</name>
    <dbReference type="NCBI Taxonomy" id="240449"/>
    <lineage>
        <taxon>Eukaryota</taxon>
        <taxon>Viridiplantae</taxon>
        <taxon>Streptophyta</taxon>
        <taxon>Embryophyta</taxon>
        <taxon>Tracheophyta</taxon>
        <taxon>Spermatophyta</taxon>
        <taxon>Magnoliopsida</taxon>
        <taxon>Liliopsida</taxon>
        <taxon>Poales</taxon>
        <taxon>Poaceae</taxon>
        <taxon>PACMAD clade</taxon>
        <taxon>Panicoideae</taxon>
        <taxon>Panicodae</taxon>
        <taxon>Paniceae</taxon>
        <taxon>Melinidinae</taxon>
        <taxon>Urochloa</taxon>
    </lineage>
</organism>
<sequence>MAAAVPWTVRVRERAFAAEESSERAHGLLRTAAASLALPMHIDDAPGARARAEHAGVELIEACRALASAATTAAAAEILALRGAAADPAAPLHSVADIPDAHAPERSAVGMLREAKVYAEGAYDTVGWSLDRLLVAHSLLQHPGLPGVDGLLDAERAAAHSYLVVAENLAGVSAAYAYTALCFMFPELDLEF</sequence>
<protein>
    <submittedName>
        <fullName evidence="1">Uncharacterized protein</fullName>
    </submittedName>
</protein>
<reference evidence="1" key="1">
    <citation type="submission" date="2024-10" db="EMBL/GenBank/DDBJ databases">
        <authorList>
            <person name="Ryan C."/>
        </authorList>
    </citation>
    <scope>NUCLEOTIDE SEQUENCE [LARGE SCALE GENOMIC DNA]</scope>
</reference>
<dbReference type="Proteomes" id="UP001497457">
    <property type="component" value="Chromosome 18b"/>
</dbReference>
<evidence type="ECO:0000313" key="1">
    <source>
        <dbReference type="EMBL" id="CAL4958272.1"/>
    </source>
</evidence>
<dbReference type="AlphaFoldDB" id="A0ABC8Z9X7"/>
<dbReference type="EMBL" id="OZ075128">
    <property type="protein sequence ID" value="CAL4958272.1"/>
    <property type="molecule type" value="Genomic_DNA"/>
</dbReference>
<proteinExistence type="predicted"/>
<dbReference type="PANTHER" id="PTHR35356">
    <property type="entry name" value="OS01G0156300 PROTEIN-RELATED"/>
    <property type="match status" value="1"/>
</dbReference>
<accession>A0ABC8Z9X7</accession>
<keyword evidence="2" id="KW-1185">Reference proteome</keyword>
<evidence type="ECO:0000313" key="2">
    <source>
        <dbReference type="Proteomes" id="UP001497457"/>
    </source>
</evidence>
<gene>
    <name evidence="1" type="ORF">URODEC1_LOCUS43021</name>
</gene>
<name>A0ABC8Z9X7_9POAL</name>
<dbReference type="PANTHER" id="PTHR35356:SF3">
    <property type="entry name" value="OS01G0156300 PROTEIN"/>
    <property type="match status" value="1"/>
</dbReference>
<dbReference type="Pfam" id="PF06533">
    <property type="entry name" value="DUF1110"/>
    <property type="match status" value="1"/>
</dbReference>
<dbReference type="InterPro" id="IPR010535">
    <property type="entry name" value="DUF1110"/>
</dbReference>